<keyword evidence="2" id="KW-1185">Reference proteome</keyword>
<dbReference type="Proteomes" id="UP001296873">
    <property type="component" value="Unassembled WGS sequence"/>
</dbReference>
<protein>
    <submittedName>
        <fullName evidence="1">Uncharacterized protein</fullName>
    </submittedName>
</protein>
<organism evidence="1 2">
    <name type="scientific">Rhodovibrio sodomensis</name>
    <dbReference type="NCBI Taxonomy" id="1088"/>
    <lineage>
        <taxon>Bacteria</taxon>
        <taxon>Pseudomonadati</taxon>
        <taxon>Pseudomonadota</taxon>
        <taxon>Alphaproteobacteria</taxon>
        <taxon>Rhodospirillales</taxon>
        <taxon>Rhodovibrionaceae</taxon>
        <taxon>Rhodovibrio</taxon>
    </lineage>
</organism>
<accession>A0ABS1DCT2</accession>
<dbReference type="RefSeq" id="WP_200339908.1">
    <property type="nucleotide sequence ID" value="NZ_NRRL01000011.1"/>
</dbReference>
<sequence length="110" mass="11482">MPATFHPATFHPATFRKDATMSLAPLAAEMTHLELAQELPADPHARAATRARAARSVGGFVQASALDALDGLLDPEGPTAARAAADRATAHAELLDAEVARFRALADQTA</sequence>
<gene>
    <name evidence="1" type="ORF">CKO28_06835</name>
</gene>
<comment type="caution">
    <text evidence="1">The sequence shown here is derived from an EMBL/GenBank/DDBJ whole genome shotgun (WGS) entry which is preliminary data.</text>
</comment>
<reference evidence="1 2" key="1">
    <citation type="journal article" date="2020" name="Microorganisms">
        <title>Osmotic Adaptation and Compatible Solute Biosynthesis of Phototrophic Bacteria as Revealed from Genome Analyses.</title>
        <authorList>
            <person name="Imhoff J.F."/>
            <person name="Rahn T."/>
            <person name="Kunzel S."/>
            <person name="Keller A."/>
            <person name="Neulinger S.C."/>
        </authorList>
    </citation>
    <scope>NUCLEOTIDE SEQUENCE [LARGE SCALE GENOMIC DNA]</scope>
    <source>
        <strain evidence="1 2">DSM 9895</strain>
    </source>
</reference>
<evidence type="ECO:0000313" key="1">
    <source>
        <dbReference type="EMBL" id="MBK1667747.1"/>
    </source>
</evidence>
<name>A0ABS1DCT2_9PROT</name>
<dbReference type="EMBL" id="NRRL01000011">
    <property type="protein sequence ID" value="MBK1667747.1"/>
    <property type="molecule type" value="Genomic_DNA"/>
</dbReference>
<evidence type="ECO:0000313" key="2">
    <source>
        <dbReference type="Proteomes" id="UP001296873"/>
    </source>
</evidence>
<proteinExistence type="predicted"/>